<dbReference type="PANTHER" id="PTHR42926:SF1">
    <property type="entry name" value="CIRCADIAN CLOCK OSCILLATOR PROTEIN KAIC 1"/>
    <property type="match status" value="1"/>
</dbReference>
<reference evidence="1 2" key="1">
    <citation type="submission" date="2019-03" db="EMBL/GenBank/DDBJ databases">
        <title>Subsurface microbial communities from deep shales in Ohio and West Virginia, USA.</title>
        <authorList>
            <person name="Wrighton K."/>
        </authorList>
    </citation>
    <scope>NUCLEOTIDE SEQUENCE [LARGE SCALE GENOMIC DNA]</scope>
    <source>
        <strain evidence="1 2">MA284_T2</strain>
    </source>
</reference>
<accession>A0A4R6LJH7</accession>
<dbReference type="EMBL" id="SNWX01000030">
    <property type="protein sequence ID" value="TDO78292.1"/>
    <property type="molecule type" value="Genomic_DNA"/>
</dbReference>
<organism evidence="1 2">
    <name type="scientific">Halanaerobium saccharolyticum</name>
    <dbReference type="NCBI Taxonomy" id="43595"/>
    <lineage>
        <taxon>Bacteria</taxon>
        <taxon>Bacillati</taxon>
        <taxon>Bacillota</taxon>
        <taxon>Clostridia</taxon>
        <taxon>Halanaerobiales</taxon>
        <taxon>Halanaerobiaceae</taxon>
        <taxon>Halanaerobium</taxon>
    </lineage>
</organism>
<sequence>MFLRYLEFNGELKKAIGVLKKRLSDFEKQMREFEITNQGIRVGKPLTHLRGILTGNPEFITENFKGSSKHEFK</sequence>
<dbReference type="AlphaFoldDB" id="A0A4R6LJH7"/>
<dbReference type="InterPro" id="IPR051347">
    <property type="entry name" value="Circadian_clock_KaiC-rel"/>
</dbReference>
<proteinExistence type="predicted"/>
<dbReference type="Proteomes" id="UP000295064">
    <property type="component" value="Unassembled WGS sequence"/>
</dbReference>
<evidence type="ECO:0000313" key="1">
    <source>
        <dbReference type="EMBL" id="TDO78292.1"/>
    </source>
</evidence>
<dbReference type="InterPro" id="IPR027417">
    <property type="entry name" value="P-loop_NTPase"/>
</dbReference>
<evidence type="ECO:0000313" key="2">
    <source>
        <dbReference type="Proteomes" id="UP000295064"/>
    </source>
</evidence>
<name>A0A4R6LJH7_9FIRM</name>
<dbReference type="RefSeq" id="WP_208107556.1">
    <property type="nucleotide sequence ID" value="NZ_SNWX01000030.1"/>
</dbReference>
<comment type="caution">
    <text evidence="1">The sequence shown here is derived from an EMBL/GenBank/DDBJ whole genome shotgun (WGS) entry which is preliminary data.</text>
</comment>
<dbReference type="Gene3D" id="3.40.50.300">
    <property type="entry name" value="P-loop containing nucleotide triphosphate hydrolases"/>
    <property type="match status" value="1"/>
</dbReference>
<gene>
    <name evidence="1" type="ORF">DFR79_13034</name>
</gene>
<dbReference type="PANTHER" id="PTHR42926">
    <property type="match status" value="1"/>
</dbReference>
<protein>
    <submittedName>
        <fullName evidence="1">Uncharacterized protein</fullName>
    </submittedName>
</protein>